<protein>
    <submittedName>
        <fullName evidence="6">Unannotated protein</fullName>
    </submittedName>
</protein>
<evidence type="ECO:0000313" key="4">
    <source>
        <dbReference type="EMBL" id="CAB4556077.1"/>
    </source>
</evidence>
<feature type="transmembrane region" description="Helical" evidence="2">
    <location>
        <begin position="112"/>
        <end position="136"/>
    </location>
</feature>
<feature type="transmembrane region" description="Helical" evidence="2">
    <location>
        <begin position="156"/>
        <end position="177"/>
    </location>
</feature>
<dbReference type="InterPro" id="IPR002656">
    <property type="entry name" value="Acyl_transf_3_dom"/>
</dbReference>
<dbReference type="PANTHER" id="PTHR23028">
    <property type="entry name" value="ACETYLTRANSFERASE"/>
    <property type="match status" value="1"/>
</dbReference>
<feature type="transmembrane region" description="Helical" evidence="2">
    <location>
        <begin position="299"/>
        <end position="317"/>
    </location>
</feature>
<name>A0A6J6F199_9ZZZZ</name>
<evidence type="ECO:0000313" key="5">
    <source>
        <dbReference type="EMBL" id="CAB4580222.1"/>
    </source>
</evidence>
<dbReference type="Pfam" id="PF01757">
    <property type="entry name" value="Acyl_transf_3"/>
    <property type="match status" value="1"/>
</dbReference>
<feature type="transmembrane region" description="Helical" evidence="2">
    <location>
        <begin position="258"/>
        <end position="279"/>
    </location>
</feature>
<dbReference type="AlphaFoldDB" id="A0A6J6F199"/>
<feature type="transmembrane region" description="Helical" evidence="2">
    <location>
        <begin position="30"/>
        <end position="51"/>
    </location>
</feature>
<feature type="domain" description="Acyltransferase 3" evidence="3">
    <location>
        <begin position="25"/>
        <end position="381"/>
    </location>
</feature>
<evidence type="ECO:0000313" key="7">
    <source>
        <dbReference type="EMBL" id="CAB4657740.1"/>
    </source>
</evidence>
<feature type="transmembrane region" description="Helical" evidence="2">
    <location>
        <begin position="184"/>
        <end position="208"/>
    </location>
</feature>
<feature type="transmembrane region" description="Helical" evidence="2">
    <location>
        <begin position="324"/>
        <end position="344"/>
    </location>
</feature>
<dbReference type="GO" id="GO:0009103">
    <property type="term" value="P:lipopolysaccharide biosynthetic process"/>
    <property type="evidence" value="ECO:0007669"/>
    <property type="project" value="TreeGrafter"/>
</dbReference>
<evidence type="ECO:0000313" key="8">
    <source>
        <dbReference type="EMBL" id="CAB4675415.1"/>
    </source>
</evidence>
<keyword evidence="2" id="KW-1133">Transmembrane helix</keyword>
<reference evidence="6" key="1">
    <citation type="submission" date="2020-05" db="EMBL/GenBank/DDBJ databases">
        <authorList>
            <person name="Chiriac C."/>
            <person name="Salcher M."/>
            <person name="Ghai R."/>
            <person name="Kavagutti S V."/>
        </authorList>
    </citation>
    <scope>NUCLEOTIDE SEQUENCE</scope>
</reference>
<dbReference type="EMBL" id="CAEZVV010000158">
    <property type="protein sequence ID" value="CAB4657740.1"/>
    <property type="molecule type" value="Genomic_DNA"/>
</dbReference>
<feature type="transmembrane region" description="Helical" evidence="2">
    <location>
        <begin position="57"/>
        <end position="82"/>
    </location>
</feature>
<feature type="transmembrane region" description="Helical" evidence="2">
    <location>
        <begin position="228"/>
        <end position="246"/>
    </location>
</feature>
<evidence type="ECO:0000313" key="6">
    <source>
        <dbReference type="EMBL" id="CAB4580694.1"/>
    </source>
</evidence>
<dbReference type="GO" id="GO:0016020">
    <property type="term" value="C:membrane"/>
    <property type="evidence" value="ECO:0007669"/>
    <property type="project" value="TreeGrafter"/>
</dbReference>
<accession>A0A6J6F199</accession>
<dbReference type="GO" id="GO:0016747">
    <property type="term" value="F:acyltransferase activity, transferring groups other than amino-acyl groups"/>
    <property type="evidence" value="ECO:0007669"/>
    <property type="project" value="InterPro"/>
</dbReference>
<gene>
    <name evidence="4" type="ORF">UFOPK1495_01190</name>
    <name evidence="6" type="ORF">UFOPK1603_01757</name>
    <name evidence="5" type="ORF">UFOPK1711_01125</name>
    <name evidence="7" type="ORF">UFOPK2143_01648</name>
    <name evidence="8" type="ORF">UFOPK2350_00620</name>
</gene>
<evidence type="ECO:0000256" key="1">
    <source>
        <dbReference type="SAM" id="MobiDB-lite"/>
    </source>
</evidence>
<dbReference type="InterPro" id="IPR050879">
    <property type="entry name" value="Acyltransferase_3"/>
</dbReference>
<evidence type="ECO:0000256" key="2">
    <source>
        <dbReference type="SAM" id="Phobius"/>
    </source>
</evidence>
<dbReference type="PANTHER" id="PTHR23028:SF53">
    <property type="entry name" value="ACYL_TRANSF_3 DOMAIN-CONTAINING PROTEIN"/>
    <property type="match status" value="1"/>
</dbReference>
<dbReference type="EMBL" id="CAEZSU010000127">
    <property type="protein sequence ID" value="CAB4556077.1"/>
    <property type="molecule type" value="Genomic_DNA"/>
</dbReference>
<evidence type="ECO:0000259" key="3">
    <source>
        <dbReference type="Pfam" id="PF01757"/>
    </source>
</evidence>
<dbReference type="EMBL" id="CAEZTG010000226">
    <property type="protein sequence ID" value="CAB4580694.1"/>
    <property type="molecule type" value="Genomic_DNA"/>
</dbReference>
<dbReference type="EMBL" id="CAEZXE010000040">
    <property type="protein sequence ID" value="CAB4675415.1"/>
    <property type="molecule type" value="Genomic_DNA"/>
</dbReference>
<sequence length="398" mass="44373">MAEADIEPEKRVDSTTTGRKRSTTLDGVRALAALAVVVYHCSGASGFATSAHGSKSVFVAVVGNFGNFGVAVFFVLSGYLLFREFVRKILFDGERTPLPHYFERRFLRIYPAYWVALIGFVVVTGAPLVAGGAFGLLTLTERQFSEAVFPGIGVAWTLYVEIAFYVFMPFFAGFLWLLCRRRDVLIRVTIVLVALVGLVVFAHVWIGLIVPAVPPDMRIRFRMNLPTYFGWFAAGMALAVASVWSRSGRTLPKSIAQLANRPVVCWSVGLLAFLMVVLIQTNFRFRGRPDYESTLMLQARMFLQGIAALLFLLPMAIDGRATRLHAFVGSRPLAWIGVISYGIYLWHQIIMKELLEWMAFSPDFFGFLKMVAIVVPIASLFGWVSFRLIEKPALSLAK</sequence>
<keyword evidence="2" id="KW-0472">Membrane</keyword>
<feature type="region of interest" description="Disordered" evidence="1">
    <location>
        <begin position="1"/>
        <end position="20"/>
    </location>
</feature>
<dbReference type="EMBL" id="CAEZTR010000065">
    <property type="protein sequence ID" value="CAB4580222.1"/>
    <property type="molecule type" value="Genomic_DNA"/>
</dbReference>
<feature type="transmembrane region" description="Helical" evidence="2">
    <location>
        <begin position="364"/>
        <end position="389"/>
    </location>
</feature>
<organism evidence="6">
    <name type="scientific">freshwater metagenome</name>
    <dbReference type="NCBI Taxonomy" id="449393"/>
    <lineage>
        <taxon>unclassified sequences</taxon>
        <taxon>metagenomes</taxon>
        <taxon>ecological metagenomes</taxon>
    </lineage>
</organism>
<keyword evidence="2" id="KW-0812">Transmembrane</keyword>
<proteinExistence type="predicted"/>